<dbReference type="EMBL" id="CP159253">
    <property type="protein sequence ID" value="XCG49015.1"/>
    <property type="molecule type" value="Genomic_DNA"/>
</dbReference>
<dbReference type="Pfam" id="PF00814">
    <property type="entry name" value="TsaD"/>
    <property type="match status" value="1"/>
</dbReference>
<proteinExistence type="predicted"/>
<dbReference type="GO" id="GO:0061711">
    <property type="term" value="F:tRNA N(6)-L-threonylcarbamoyladenine synthase activity"/>
    <property type="evidence" value="ECO:0007669"/>
    <property type="project" value="UniProtKB-EC"/>
</dbReference>
<dbReference type="GO" id="GO:0005829">
    <property type="term" value="C:cytosol"/>
    <property type="evidence" value="ECO:0007669"/>
    <property type="project" value="TreeGrafter"/>
</dbReference>
<dbReference type="AlphaFoldDB" id="A0AAU8CSS9"/>
<gene>
    <name evidence="2" type="primary">tsaB</name>
    <name evidence="2" type="ORF">ABVK50_28090</name>
</gene>
<evidence type="ECO:0000259" key="1">
    <source>
        <dbReference type="Pfam" id="PF00814"/>
    </source>
</evidence>
<dbReference type="Gene3D" id="3.30.420.40">
    <property type="match status" value="2"/>
</dbReference>
<dbReference type="NCBIfam" id="TIGR03725">
    <property type="entry name" value="T6A_YeaZ"/>
    <property type="match status" value="1"/>
</dbReference>
<evidence type="ECO:0000313" key="2">
    <source>
        <dbReference type="EMBL" id="XCG49015.1"/>
    </source>
</evidence>
<dbReference type="RefSeq" id="WP_353643455.1">
    <property type="nucleotide sequence ID" value="NZ_CP159253.1"/>
</dbReference>
<dbReference type="PANTHER" id="PTHR11735">
    <property type="entry name" value="TRNA N6-ADENOSINE THREONYLCARBAMOYLTRANSFERASE"/>
    <property type="match status" value="1"/>
</dbReference>
<keyword evidence="2" id="KW-0012">Acyltransferase</keyword>
<dbReference type="InterPro" id="IPR000905">
    <property type="entry name" value="Gcp-like_dom"/>
</dbReference>
<dbReference type="InterPro" id="IPR043129">
    <property type="entry name" value="ATPase_NBD"/>
</dbReference>
<name>A0AAU8CSS9_9HYPH</name>
<dbReference type="PANTHER" id="PTHR11735:SF11">
    <property type="entry name" value="TRNA THREONYLCARBAMOYLADENOSINE BIOSYNTHESIS PROTEIN TSAB"/>
    <property type="match status" value="1"/>
</dbReference>
<dbReference type="GO" id="GO:0002949">
    <property type="term" value="P:tRNA threonylcarbamoyladenosine modification"/>
    <property type="evidence" value="ECO:0007669"/>
    <property type="project" value="InterPro"/>
</dbReference>
<accession>A0AAU8CSS9</accession>
<reference evidence="2" key="1">
    <citation type="submission" date="2024-06" db="EMBL/GenBank/DDBJ databases">
        <title>Mesorhizobium karijinii sp. nov., a symbiont of the iconic Swainsona formosa from arid Australia.</title>
        <authorList>
            <person name="Hill Y.J."/>
            <person name="Watkin E.L.J."/>
            <person name="O'Hara G.W."/>
            <person name="Terpolilli J."/>
            <person name="Tye M.L."/>
            <person name="Kohlmeier M.G."/>
        </authorList>
    </citation>
    <scope>NUCLEOTIDE SEQUENCE</scope>
    <source>
        <strain evidence="2">WSM2240</strain>
    </source>
</reference>
<dbReference type="EC" id="2.3.1.234" evidence="2"/>
<feature type="domain" description="Gcp-like" evidence="1">
    <location>
        <begin position="35"/>
        <end position="155"/>
    </location>
</feature>
<organism evidence="2">
    <name type="scientific">Mesorhizobium sp. WSM2240</name>
    <dbReference type="NCBI Taxonomy" id="3228851"/>
    <lineage>
        <taxon>Bacteria</taxon>
        <taxon>Pseudomonadati</taxon>
        <taxon>Pseudomonadota</taxon>
        <taxon>Alphaproteobacteria</taxon>
        <taxon>Hyphomicrobiales</taxon>
        <taxon>Phyllobacteriaceae</taxon>
        <taxon>Mesorhizobium</taxon>
    </lineage>
</organism>
<keyword evidence="2" id="KW-0808">Transferase</keyword>
<dbReference type="SUPFAM" id="SSF53067">
    <property type="entry name" value="Actin-like ATPase domain"/>
    <property type="match status" value="1"/>
</dbReference>
<sequence length="227" mass="22775">MNLLAIDCSASLCAACVYDAQADKELGRAVLDLGKGHAEKLMAVVGDALEQAKAGFPDLGAVAVSVGPGSFTGVRVGVSAARGFALALKIPAIGVTTLEALAAEARDAFGARAVLSALDGGRGEIQAAVYDEFGAAVYAPAVITLSQAAELATKFSTVLAGTAANIIAGAVPSQAFDFGPVGATADIAVYARVAAKKRTSGEKPAPIYLREPDAKPQAGFILPRSGS</sequence>
<dbReference type="InterPro" id="IPR022496">
    <property type="entry name" value="T6A_TsaB"/>
</dbReference>
<protein>
    <submittedName>
        <fullName evidence="2">tRNA (Adenosine(37)-N6)-threonylcarbamoyltransferase complex dimerization subunit type 1 TsaB</fullName>
        <ecNumber evidence="2">2.3.1.234</ecNumber>
    </submittedName>
</protein>